<dbReference type="Gene3D" id="3.30.300.20">
    <property type="match status" value="1"/>
</dbReference>
<dbReference type="GO" id="GO:0006979">
    <property type="term" value="P:response to oxidative stress"/>
    <property type="evidence" value="ECO:0007669"/>
    <property type="project" value="InterPro"/>
</dbReference>
<reference evidence="1 3" key="1">
    <citation type="journal article" date="2015" name="Genome Announc.">
        <title>Draft Genome Sequence of a Heterotrophic Facultative Anaerobic Thermophilic Bacterium, Ardenticatena maritima Strain 110ST.</title>
        <authorList>
            <person name="Kawaichi S."/>
            <person name="Yoshida T."/>
            <person name="Sako Y."/>
            <person name="Nakamura R."/>
        </authorList>
    </citation>
    <scope>NUCLEOTIDE SEQUENCE [LARGE SCALE GENOMIC DNA]</scope>
    <source>
        <strain evidence="1 3">110S</strain>
    </source>
</reference>
<comment type="caution">
    <text evidence="1">The sequence shown here is derived from an EMBL/GenBank/DDBJ whole genome shotgun (WGS) entry which is preliminary data.</text>
</comment>
<dbReference type="SUPFAM" id="SSF82784">
    <property type="entry name" value="OsmC-like"/>
    <property type="match status" value="1"/>
</dbReference>
<dbReference type="InterPro" id="IPR003718">
    <property type="entry name" value="OsmC/Ohr_fam"/>
</dbReference>
<proteinExistence type="predicted"/>
<dbReference type="PANTHER" id="PTHR42830:SF1">
    <property type="entry name" value="OSMOTICALLY INDUCIBLE FAMILY PROTEIN"/>
    <property type="match status" value="1"/>
</dbReference>
<dbReference type="InterPro" id="IPR015946">
    <property type="entry name" value="KH_dom-like_a/b"/>
</dbReference>
<dbReference type="PANTHER" id="PTHR42830">
    <property type="entry name" value="OSMOTICALLY INDUCIBLE FAMILY PROTEIN"/>
    <property type="match status" value="1"/>
</dbReference>
<dbReference type="InterPro" id="IPR036102">
    <property type="entry name" value="OsmC/Ohrsf"/>
</dbReference>
<sequence>MPTRTASAEWQGTLKDGRGTLKLPAAGYEGPFTYASRFEQGEGTNPEELIGAAHAGCFSMFLSALLTKAGYTPNSIRTSATVHLTDGPTISLIELDCEADVPGLSEEEFQTFAAQAKEGCPVSKALAGPDIRLTARLVS</sequence>
<evidence type="ECO:0000313" key="2">
    <source>
        <dbReference type="EMBL" id="KPL86502.1"/>
    </source>
</evidence>
<dbReference type="NCBIfam" id="TIGR03562">
    <property type="entry name" value="osmo_induc_OsmC"/>
    <property type="match status" value="1"/>
</dbReference>
<dbReference type="Proteomes" id="UP000037784">
    <property type="component" value="Unassembled WGS sequence"/>
</dbReference>
<dbReference type="InterPro" id="IPR052707">
    <property type="entry name" value="OsmC_Ohr_Peroxiredoxin"/>
</dbReference>
<protein>
    <submittedName>
        <fullName evidence="1">Osmotically inducible protein OsmC</fullName>
    </submittedName>
    <submittedName>
        <fullName evidence="2">Peroxiredoxin</fullName>
    </submittedName>
</protein>
<dbReference type="Pfam" id="PF02566">
    <property type="entry name" value="OsmC"/>
    <property type="match status" value="1"/>
</dbReference>
<dbReference type="STRING" id="872965.SE16_14590"/>
<dbReference type="OrthoDB" id="9807532at2"/>
<evidence type="ECO:0000313" key="3">
    <source>
        <dbReference type="Proteomes" id="UP000037784"/>
    </source>
</evidence>
<evidence type="ECO:0000313" key="1">
    <source>
        <dbReference type="EMBL" id="GAP62977.1"/>
    </source>
</evidence>
<name>A0A0N0RFN7_9CHLR</name>
<accession>A0A0N0RFN7</accession>
<keyword evidence="3" id="KW-1185">Reference proteome</keyword>
<reference evidence="3" key="3">
    <citation type="submission" date="2015-08" db="EMBL/GenBank/DDBJ databases">
        <title>Draft Genome Sequence of a Heterotrophic Facultative Anaerobic Bacterium Ardenticatena maritima Strain 110S.</title>
        <authorList>
            <person name="Kawaichi S."/>
            <person name="Yoshida T."/>
            <person name="Sako Y."/>
            <person name="Nakamura R."/>
        </authorList>
    </citation>
    <scope>NUCLEOTIDE SEQUENCE [LARGE SCALE GENOMIC DNA]</scope>
    <source>
        <strain evidence="3">110S</strain>
    </source>
</reference>
<dbReference type="RefSeq" id="WP_054492853.1">
    <property type="nucleotide sequence ID" value="NZ_BBZA01000100.1"/>
</dbReference>
<dbReference type="Proteomes" id="UP000050502">
    <property type="component" value="Unassembled WGS sequence"/>
</dbReference>
<gene>
    <name evidence="1" type="primary">osmC</name>
    <name evidence="1" type="ORF">ARMA_1400</name>
    <name evidence="2" type="ORF">SE16_14590</name>
</gene>
<dbReference type="EMBL" id="LGKN01000009">
    <property type="protein sequence ID" value="KPL86502.1"/>
    <property type="molecule type" value="Genomic_DNA"/>
</dbReference>
<dbReference type="InParanoid" id="A0A0N0RFN7"/>
<dbReference type="AlphaFoldDB" id="A0A0N0RFN7"/>
<reference evidence="2 4" key="2">
    <citation type="submission" date="2015-07" db="EMBL/GenBank/DDBJ databases">
        <title>Whole genome sequence of Ardenticatena maritima DSM 23922.</title>
        <authorList>
            <person name="Hemp J."/>
            <person name="Ward L.M."/>
            <person name="Pace L.A."/>
            <person name="Fischer W.W."/>
        </authorList>
    </citation>
    <scope>NUCLEOTIDE SEQUENCE [LARGE SCALE GENOMIC DNA]</scope>
    <source>
        <strain evidence="2 4">110S</strain>
    </source>
</reference>
<evidence type="ECO:0000313" key="4">
    <source>
        <dbReference type="Proteomes" id="UP000050502"/>
    </source>
</evidence>
<dbReference type="InterPro" id="IPR019904">
    <property type="entry name" value="Peroxiredoxin_OsmC"/>
</dbReference>
<dbReference type="EMBL" id="BBZA01000100">
    <property type="protein sequence ID" value="GAP62977.1"/>
    <property type="molecule type" value="Genomic_DNA"/>
</dbReference>
<organism evidence="1 3">
    <name type="scientific">Ardenticatena maritima</name>
    <dbReference type="NCBI Taxonomy" id="872965"/>
    <lineage>
        <taxon>Bacteria</taxon>
        <taxon>Bacillati</taxon>
        <taxon>Chloroflexota</taxon>
        <taxon>Ardenticatenia</taxon>
        <taxon>Ardenticatenales</taxon>
        <taxon>Ardenticatenaceae</taxon>
        <taxon>Ardenticatena</taxon>
    </lineage>
</organism>
<dbReference type="GO" id="GO:0004601">
    <property type="term" value="F:peroxidase activity"/>
    <property type="evidence" value="ECO:0007669"/>
    <property type="project" value="InterPro"/>
</dbReference>